<evidence type="ECO:0000313" key="8">
    <source>
        <dbReference type="Proteomes" id="UP000009047"/>
    </source>
</evidence>
<feature type="transmembrane region" description="Helical" evidence="6">
    <location>
        <begin position="239"/>
        <end position="260"/>
    </location>
</feature>
<evidence type="ECO:0000256" key="1">
    <source>
        <dbReference type="ARBA" id="ARBA00004651"/>
    </source>
</evidence>
<feature type="transmembrane region" description="Helical" evidence="6">
    <location>
        <begin position="48"/>
        <end position="69"/>
    </location>
</feature>
<evidence type="ECO:0000256" key="4">
    <source>
        <dbReference type="ARBA" id="ARBA00022989"/>
    </source>
</evidence>
<dbReference type="CDD" id="cd06574">
    <property type="entry name" value="TM_PBP1_branched-chain-AA_like"/>
    <property type="match status" value="1"/>
</dbReference>
<evidence type="ECO:0000256" key="3">
    <source>
        <dbReference type="ARBA" id="ARBA00022692"/>
    </source>
</evidence>
<evidence type="ECO:0000256" key="6">
    <source>
        <dbReference type="SAM" id="Phobius"/>
    </source>
</evidence>
<dbReference type="HOGENOM" id="CLU_013624_0_0_7"/>
<comment type="subcellular location">
    <subcellularLocation>
        <location evidence="1">Cell membrane</location>
        <topology evidence="1">Multi-pass membrane protein</topology>
    </subcellularLocation>
</comment>
<keyword evidence="3 6" id="KW-0812">Transmembrane</keyword>
<evidence type="ECO:0000256" key="2">
    <source>
        <dbReference type="ARBA" id="ARBA00022475"/>
    </source>
</evidence>
<dbReference type="STRING" id="644282.Deba_2479"/>
<dbReference type="CDD" id="cd06325">
    <property type="entry name" value="PBP1_ABC_unchar_transporter"/>
    <property type="match status" value="2"/>
</dbReference>
<dbReference type="SUPFAM" id="SSF53822">
    <property type="entry name" value="Periplasmic binding protein-like I"/>
    <property type="match status" value="2"/>
</dbReference>
<feature type="transmembrane region" description="Helical" evidence="6">
    <location>
        <begin position="132"/>
        <end position="153"/>
    </location>
</feature>
<feature type="transmembrane region" description="Helical" evidence="6">
    <location>
        <begin position="81"/>
        <end position="103"/>
    </location>
</feature>
<feature type="transmembrane region" description="Helical" evidence="6">
    <location>
        <begin position="305"/>
        <end position="322"/>
    </location>
</feature>
<organism evidence="7 8">
    <name type="scientific">Desulfarculus baarsii (strain ATCC 33931 / DSM 2075 / LMG 7858 / VKM B-1802 / 2st14)</name>
    <dbReference type="NCBI Taxonomy" id="644282"/>
    <lineage>
        <taxon>Bacteria</taxon>
        <taxon>Pseudomonadati</taxon>
        <taxon>Thermodesulfobacteriota</taxon>
        <taxon>Desulfarculia</taxon>
        <taxon>Desulfarculales</taxon>
        <taxon>Desulfarculaceae</taxon>
        <taxon>Desulfarculus</taxon>
    </lineage>
</organism>
<dbReference type="InterPro" id="IPR001851">
    <property type="entry name" value="ABC_transp_permease"/>
</dbReference>
<evidence type="ECO:0008006" key="9">
    <source>
        <dbReference type="Google" id="ProtNLM"/>
    </source>
</evidence>
<dbReference type="GO" id="GO:0005886">
    <property type="term" value="C:plasma membrane"/>
    <property type="evidence" value="ECO:0007669"/>
    <property type="project" value="UniProtKB-SubCell"/>
</dbReference>
<dbReference type="Pfam" id="PF04392">
    <property type="entry name" value="ABC_sub_bind"/>
    <property type="match status" value="2"/>
</dbReference>
<dbReference type="RefSeq" id="WP_013259278.1">
    <property type="nucleotide sequence ID" value="NC_014365.1"/>
</dbReference>
<gene>
    <name evidence="7" type="ordered locus">Deba_2479</name>
</gene>
<dbReference type="PANTHER" id="PTHR35271:SF1">
    <property type="entry name" value="ABC TRANSPORTER, SUBSTRATE-BINDING LIPOPROTEIN"/>
    <property type="match status" value="1"/>
</dbReference>
<feature type="transmembrane region" description="Helical" evidence="6">
    <location>
        <begin position="181"/>
        <end position="203"/>
    </location>
</feature>
<feature type="transmembrane region" description="Helical" evidence="6">
    <location>
        <begin position="209"/>
        <end position="230"/>
    </location>
</feature>
<dbReference type="AlphaFoldDB" id="E1QJU6"/>
<proteinExistence type="predicted"/>
<reference evidence="7 8" key="1">
    <citation type="journal article" date="2010" name="Stand. Genomic Sci.">
        <title>Complete genome sequence of Desulfarculus baarsii type strain (2st14).</title>
        <authorList>
            <person name="Sun H."/>
            <person name="Spring S."/>
            <person name="Lapidus A."/>
            <person name="Davenport K."/>
            <person name="Del Rio T.G."/>
            <person name="Tice H."/>
            <person name="Nolan M."/>
            <person name="Copeland A."/>
            <person name="Cheng J.F."/>
            <person name="Lucas S."/>
            <person name="Tapia R."/>
            <person name="Goodwin L."/>
            <person name="Pitluck S."/>
            <person name="Ivanova N."/>
            <person name="Pagani I."/>
            <person name="Mavromatis K."/>
            <person name="Ovchinnikova G."/>
            <person name="Pati A."/>
            <person name="Chen A."/>
            <person name="Palaniappan K."/>
            <person name="Hauser L."/>
            <person name="Chang Y.J."/>
            <person name="Jeffries C.D."/>
            <person name="Detter J.C."/>
            <person name="Han C."/>
            <person name="Rohde M."/>
            <person name="Brambilla E."/>
            <person name="Goker M."/>
            <person name="Woyke T."/>
            <person name="Bristow J."/>
            <person name="Eisen J.A."/>
            <person name="Markowitz V."/>
            <person name="Hugenholtz P."/>
            <person name="Kyrpides N.C."/>
            <person name="Klenk H.P."/>
            <person name="Land M."/>
        </authorList>
    </citation>
    <scope>NUCLEOTIDE SEQUENCE [LARGE SCALE GENOMIC DNA]</scope>
    <source>
        <strain evidence="8">ATCC 33931 / DSM 2075 / LMG 7858 / VKM B-1802 / 2st14</strain>
    </source>
</reference>
<dbReference type="Proteomes" id="UP000009047">
    <property type="component" value="Chromosome"/>
</dbReference>
<dbReference type="EMBL" id="CP002085">
    <property type="protein sequence ID" value="ADK85839.1"/>
    <property type="molecule type" value="Genomic_DNA"/>
</dbReference>
<keyword evidence="2" id="KW-1003">Cell membrane</keyword>
<keyword evidence="4 6" id="KW-1133">Transmembrane helix</keyword>
<protein>
    <recommendedName>
        <fullName evidence="9">Inner-membrane translocator</fullName>
    </recommendedName>
</protein>
<dbReference type="eggNOG" id="COG4120">
    <property type="taxonomic scope" value="Bacteria"/>
</dbReference>
<evidence type="ECO:0000256" key="5">
    <source>
        <dbReference type="ARBA" id="ARBA00023136"/>
    </source>
</evidence>
<dbReference type="PANTHER" id="PTHR35271">
    <property type="entry name" value="ABC TRANSPORTER, SUBSTRATE-BINDING LIPOPROTEIN-RELATED"/>
    <property type="match status" value="1"/>
</dbReference>
<keyword evidence="8" id="KW-1185">Reference proteome</keyword>
<dbReference type="InterPro" id="IPR028082">
    <property type="entry name" value="Peripla_BP_I"/>
</dbReference>
<accession>E1QJU6</accession>
<dbReference type="KEGG" id="dbr:Deba_2479"/>
<feature type="transmembrane region" description="Helical" evidence="6">
    <location>
        <begin position="266"/>
        <end position="284"/>
    </location>
</feature>
<evidence type="ECO:0000313" key="7">
    <source>
        <dbReference type="EMBL" id="ADK85839.1"/>
    </source>
</evidence>
<keyword evidence="5 6" id="KW-0472">Membrane</keyword>
<sequence length="946" mass="100893">MELWVGAVVLGFLYAFMSMGVFITFRVYNFPDITVDGSFTTGAATCAALIVAGLHPALALLGALAVGMAAGAATGLIHTRLGVNGLLSGILVMTGLYSVNLHIMGRSNIPLLQHATLMSGLEGLNPGLPSEVWLILHLSLIMAGFWLLTTAFFKSDLGMAMRATGDNAVMAAANGVGVNRLTVFGLAVANGLVGVSGGLVAQYQGFADVTMGVGTIVVGLASVIIGESLLRVKSLYGQVLGAIVGSVVFRLMIAVALYLGLNPIDLKILTAAFVLLTLVLSRLTEGGRLRLPSLPALSRLGKRRALGLAALVAALGLGWWSGLAERAPSPALGQGKPLVAVLQLTDNGLLNITRESMLAELGRLGYVDGQNCRLRVDNAHGDMATVSLILDKFLQDDAAVVVTISTGATQAALKKIKDRPLIFATVANPFVIHAGQSETDHLPNVTGVYGWAPMDKTMAMVRRIFAGRLRIGAVWDPSQANAVFNVKVLRSAVAATPEVSFIGATVSGSDDVYQAVSSLEEKGIDVFVLPTDNIVYSAFDAVVSAAKDTPIVISDVERLGDGALMALGYDYASSGQQAARLVQRVLEGENPKNIPFERYTRLAIGFDLDVARRLKIDIPPELLAQATVVLDKSKDQTAASAAPAAKPKRLAIFWFADIPVLLESVRGVQDELAESGVLRERNIEVSLQSGQGDFPLAQSVAQNIARQDFDYVITVSTQALQLMANFNKTIPHVFGTVTDPYLAGVAKSPKEHQPNLTGLATFQPIEALFKTARQAFPNARRIGLAWNPGEASSEACTLLARRVAPKYGFELVETNVFSTADVQEAVNGLLQQGIDLFFTSGDNVMMATLETVAHMLRDKRVPLITNVCSDVERGAMLSVGAAYYYVGRATARLAMRVFAGENPKDIPIEDYVHESIFINEPLAKEFGLTWPEEVVRAADNVKKVER</sequence>
<dbReference type="Pfam" id="PF02653">
    <property type="entry name" value="BPD_transp_2"/>
    <property type="match status" value="1"/>
</dbReference>
<name>E1QJU6_DESB2</name>
<dbReference type="Gene3D" id="3.40.50.2300">
    <property type="match status" value="4"/>
</dbReference>
<feature type="transmembrane region" description="Helical" evidence="6">
    <location>
        <begin position="7"/>
        <end position="28"/>
    </location>
</feature>
<dbReference type="GO" id="GO:0022857">
    <property type="term" value="F:transmembrane transporter activity"/>
    <property type="evidence" value="ECO:0007669"/>
    <property type="project" value="InterPro"/>
</dbReference>
<dbReference type="InterPro" id="IPR007487">
    <property type="entry name" value="ABC_transpt-TYRBP-like"/>
</dbReference>
<dbReference type="OrthoDB" id="9778389at2"/>
<dbReference type="eggNOG" id="COG2984">
    <property type="taxonomic scope" value="Bacteria"/>
</dbReference>